<sequence>MDDREGTAELAALQDTVVARTREVVDLLTGAGLEVTRAAGVAEYCQSEPAPGVTYRSGGAVAGTPAEVPAQFAAAREALVAAGWSVVTEGADGTRPWANLGRDGLRLGLSQAKHGERLLGFAITSSECVRVADGGFLDDDDHRVDLLATEK</sequence>
<proteinExistence type="predicted"/>
<comment type="caution">
    <text evidence="1">The sequence shown here is derived from an EMBL/GenBank/DDBJ whole genome shotgun (WGS) entry which is preliminary data.</text>
</comment>
<dbReference type="RefSeq" id="WP_179728699.1">
    <property type="nucleotide sequence ID" value="NZ_BAABEF010000001.1"/>
</dbReference>
<protein>
    <submittedName>
        <fullName evidence="1">Uncharacterized protein</fullName>
    </submittedName>
</protein>
<reference evidence="1 2" key="1">
    <citation type="submission" date="2020-07" db="EMBL/GenBank/DDBJ databases">
        <title>Sequencing the genomes of 1000 actinobacteria strains.</title>
        <authorList>
            <person name="Klenk H.-P."/>
        </authorList>
    </citation>
    <scope>NUCLEOTIDE SEQUENCE [LARGE SCALE GENOMIC DNA]</scope>
    <source>
        <strain evidence="1 2">DSM 19082</strain>
    </source>
</reference>
<gene>
    <name evidence="1" type="ORF">BJ958_004084</name>
</gene>
<name>A0A852RPP1_9ACTN</name>
<evidence type="ECO:0000313" key="2">
    <source>
        <dbReference type="Proteomes" id="UP000582231"/>
    </source>
</evidence>
<accession>A0A852RPP1</accession>
<dbReference type="Proteomes" id="UP000582231">
    <property type="component" value="Unassembled WGS sequence"/>
</dbReference>
<dbReference type="EMBL" id="JACCBF010000001">
    <property type="protein sequence ID" value="NYD32538.1"/>
    <property type="molecule type" value="Genomic_DNA"/>
</dbReference>
<evidence type="ECO:0000313" key="1">
    <source>
        <dbReference type="EMBL" id="NYD32538.1"/>
    </source>
</evidence>
<keyword evidence="2" id="KW-1185">Reference proteome</keyword>
<dbReference type="AlphaFoldDB" id="A0A852RPP1"/>
<organism evidence="1 2">
    <name type="scientific">Nocardioides kongjuensis</name>
    <dbReference type="NCBI Taxonomy" id="349522"/>
    <lineage>
        <taxon>Bacteria</taxon>
        <taxon>Bacillati</taxon>
        <taxon>Actinomycetota</taxon>
        <taxon>Actinomycetes</taxon>
        <taxon>Propionibacteriales</taxon>
        <taxon>Nocardioidaceae</taxon>
        <taxon>Nocardioides</taxon>
    </lineage>
</organism>